<comment type="caution">
    <text evidence="1">The sequence shown here is derived from an EMBL/GenBank/DDBJ whole genome shotgun (WGS) entry which is preliminary data.</text>
</comment>
<protein>
    <recommendedName>
        <fullName evidence="3">YD repeat (Two copies)</fullName>
    </recommendedName>
</protein>
<dbReference type="Gene3D" id="2.180.10.10">
    <property type="entry name" value="RHS repeat-associated core"/>
    <property type="match status" value="1"/>
</dbReference>
<gene>
    <name evidence="1" type="ORF">BUFA31_11760</name>
</gene>
<dbReference type="Proteomes" id="UP000620147">
    <property type="component" value="Unassembled WGS sequence"/>
</dbReference>
<proteinExistence type="predicted"/>
<name>A0ABQ1DZ84_9FIRM</name>
<accession>A0ABQ1DZ84</accession>
<evidence type="ECO:0000313" key="1">
    <source>
        <dbReference type="EMBL" id="GFO88012.1"/>
    </source>
</evidence>
<dbReference type="RefSeq" id="WP_188886017.1">
    <property type="nucleotide sequence ID" value="NZ_BLYJ01000012.1"/>
</dbReference>
<reference evidence="1 2" key="1">
    <citation type="submission" date="2020-06" db="EMBL/GenBank/DDBJ databases">
        <title>Characterization of fructooligosaccharide metabolism and fructooligosaccharide-degrading enzymes in human commensal butyrate producers.</title>
        <authorList>
            <person name="Tanno H."/>
            <person name="Fujii T."/>
            <person name="Hirano K."/>
            <person name="Maeno S."/>
            <person name="Tonozuka T."/>
            <person name="Sakamoto M."/>
            <person name="Ohkuma M."/>
            <person name="Tochio T."/>
            <person name="Endo A."/>
        </authorList>
    </citation>
    <scope>NUCLEOTIDE SEQUENCE [LARGE SCALE GENOMIC DNA]</scope>
    <source>
        <strain evidence="1 2">JCM 31056</strain>
    </source>
</reference>
<organism evidence="1 2">
    <name type="scientific">Butyricicoccus faecihominis</name>
    <dbReference type="NCBI Taxonomy" id="1712515"/>
    <lineage>
        <taxon>Bacteria</taxon>
        <taxon>Bacillati</taxon>
        <taxon>Bacillota</taxon>
        <taxon>Clostridia</taxon>
        <taxon>Eubacteriales</taxon>
        <taxon>Butyricicoccaceae</taxon>
        <taxon>Butyricicoccus</taxon>
    </lineage>
</organism>
<evidence type="ECO:0000313" key="2">
    <source>
        <dbReference type="Proteomes" id="UP000620147"/>
    </source>
</evidence>
<sequence>MKKDLLKRVGMLTAATAACTAGVFGALAMNGLRYMRPTADNWWLLPWVEPAARIEQSVMDFQDSSAPSYTITGYDAQNREIWSSTTFGRLTSVGSSRHVYTGNTEAQYNWGEGQPAVVWQYDEQGRLIREEIPGEAVTNFFYHGNETKPYLEKSYNGQNVQLLQKTTETDSSTGNTITLCMWYEEDGTFQMRVRFTEDAHGNTIKREITDADGGTETYVNRWMYDDAARTATCVNGESGTTEKYWYDEQGRWIKNAYSFSEDVFPREITTTYTDVTR</sequence>
<evidence type="ECO:0008006" key="3">
    <source>
        <dbReference type="Google" id="ProtNLM"/>
    </source>
</evidence>
<dbReference type="EMBL" id="BLYJ01000012">
    <property type="protein sequence ID" value="GFO88012.1"/>
    <property type="molecule type" value="Genomic_DNA"/>
</dbReference>
<dbReference type="PROSITE" id="PS51257">
    <property type="entry name" value="PROKAR_LIPOPROTEIN"/>
    <property type="match status" value="1"/>
</dbReference>
<keyword evidence="2" id="KW-1185">Reference proteome</keyword>